<organism evidence="3 4">
    <name type="scientific">Phyllachora maydis</name>
    <dbReference type="NCBI Taxonomy" id="1825666"/>
    <lineage>
        <taxon>Eukaryota</taxon>
        <taxon>Fungi</taxon>
        <taxon>Dikarya</taxon>
        <taxon>Ascomycota</taxon>
        <taxon>Pezizomycotina</taxon>
        <taxon>Sordariomycetes</taxon>
        <taxon>Sordariomycetidae</taxon>
        <taxon>Phyllachorales</taxon>
        <taxon>Phyllachoraceae</taxon>
        <taxon>Phyllachora</taxon>
    </lineage>
</organism>
<keyword evidence="4" id="KW-1185">Reference proteome</keyword>
<gene>
    <name evidence="3" type="ORF">P8C59_008091</name>
</gene>
<evidence type="ECO:0000313" key="4">
    <source>
        <dbReference type="Proteomes" id="UP001217918"/>
    </source>
</evidence>
<dbReference type="AlphaFoldDB" id="A0AAD9MGC1"/>
<keyword evidence="2" id="KW-0732">Signal</keyword>
<feature type="compositionally biased region" description="Low complexity" evidence="1">
    <location>
        <begin position="79"/>
        <end position="89"/>
    </location>
</feature>
<evidence type="ECO:0000256" key="1">
    <source>
        <dbReference type="SAM" id="MobiDB-lite"/>
    </source>
</evidence>
<accession>A0AAD9MGC1</accession>
<sequence length="324" mass="32558">MHLFLSLLSAAVLAPAMLASPIAPPTDHEAKASTHGEADMGFFQSIGRAIHRIRDARDYAAYAPYGEYGSYPDQPGPSSPGASAGTSSSQRDNLPGDSTVVFTIIQTQPPVITTVVIGNPGASTPTASSQGSGSNGVTTVIPLPPPSPTNTAPLVIVTTTITPSPPPMPTKTAPLVIFTTTVTPLPPPAPPTTAAPLVIITTTISAPAQTSSANGGFLATSTRVVTVISLGPHVSQGATTFVTTQIFTTLIGTQVPTSPAPPTADGFPSSSAGTVAAPMLTGAVPTPSAATQPVEIGGRAQDESADKMDPADDVVLGRPVANMA</sequence>
<comment type="caution">
    <text evidence="3">The sequence shown here is derived from an EMBL/GenBank/DDBJ whole genome shotgun (WGS) entry which is preliminary data.</text>
</comment>
<dbReference type="EMBL" id="JAQQPM010000007">
    <property type="protein sequence ID" value="KAK2073845.1"/>
    <property type="molecule type" value="Genomic_DNA"/>
</dbReference>
<feature type="compositionally biased region" description="Basic and acidic residues" evidence="1">
    <location>
        <begin position="300"/>
        <end position="310"/>
    </location>
</feature>
<dbReference type="Proteomes" id="UP001217918">
    <property type="component" value="Unassembled WGS sequence"/>
</dbReference>
<evidence type="ECO:0000256" key="2">
    <source>
        <dbReference type="SAM" id="SignalP"/>
    </source>
</evidence>
<proteinExistence type="predicted"/>
<feature type="chain" id="PRO_5042003268" evidence="2">
    <location>
        <begin position="20"/>
        <end position="324"/>
    </location>
</feature>
<protein>
    <submittedName>
        <fullName evidence="3">Uncharacterized protein</fullName>
    </submittedName>
</protein>
<reference evidence="3" key="1">
    <citation type="journal article" date="2023" name="Mol. Plant Microbe Interact.">
        <title>Elucidating the Obligate Nature and Biological Capacity of an Invasive Fungal Corn Pathogen.</title>
        <authorList>
            <person name="MacCready J.S."/>
            <person name="Roggenkamp E.M."/>
            <person name="Gdanetz K."/>
            <person name="Chilvers M.I."/>
        </authorList>
    </citation>
    <scope>NUCLEOTIDE SEQUENCE</scope>
    <source>
        <strain evidence="3">PM02</strain>
    </source>
</reference>
<feature type="region of interest" description="Disordered" evidence="1">
    <location>
        <begin position="70"/>
        <end position="96"/>
    </location>
</feature>
<name>A0AAD9MGC1_9PEZI</name>
<feature type="region of interest" description="Disordered" evidence="1">
    <location>
        <begin position="283"/>
        <end position="311"/>
    </location>
</feature>
<evidence type="ECO:0000313" key="3">
    <source>
        <dbReference type="EMBL" id="KAK2073845.1"/>
    </source>
</evidence>
<feature type="signal peptide" evidence="2">
    <location>
        <begin position="1"/>
        <end position="19"/>
    </location>
</feature>